<accession>A0A8H8UGB8</accession>
<feature type="compositionally biased region" description="Polar residues" evidence="4">
    <location>
        <begin position="1"/>
        <end position="10"/>
    </location>
</feature>
<evidence type="ECO:0000256" key="1">
    <source>
        <dbReference type="ARBA" id="ARBA00004123"/>
    </source>
</evidence>
<keyword evidence="2" id="KW-0539">Nucleus</keyword>
<dbReference type="InterPro" id="IPR038324">
    <property type="entry name" value="Rpb4/RPC9_sf"/>
</dbReference>
<dbReference type="GO" id="GO:0000166">
    <property type="term" value="F:nucleotide binding"/>
    <property type="evidence" value="ECO:0007669"/>
    <property type="project" value="InterPro"/>
</dbReference>
<comment type="similarity">
    <text evidence="3">Belongs to the eukaryotic RPB4 RNA polymerase subunit family.</text>
</comment>
<evidence type="ECO:0000313" key="6">
    <source>
        <dbReference type="EMBL" id="TVY46955.1"/>
    </source>
</evidence>
<dbReference type="Gene3D" id="1.20.1250.40">
    <property type="match status" value="1"/>
</dbReference>
<sequence>MTTPQHAATSRSREAPQGDEEASSELRLGEFQNVDALTHSEAALVINALVAKRRVDRKNVNETEYVLFRTASHCTALGGLFLEHVRFGPTACMRLYMGLIASTNLPIYRYRTKNAMGRMILQKTTDYLEHFARFRRKENVEAVERLLTAHKELAKFERAQLGSLCCDTAEEAKTLIPSLTDKITDDDLQELLDEITKLMGYGN</sequence>
<dbReference type="InterPro" id="IPR006590">
    <property type="entry name" value="RNA_pol_Rpb4/RPC9_core"/>
</dbReference>
<dbReference type="SUPFAM" id="SSF47819">
    <property type="entry name" value="HRDC-like"/>
    <property type="match status" value="1"/>
</dbReference>
<comment type="subcellular location">
    <subcellularLocation>
        <location evidence="1">Nucleus</location>
    </subcellularLocation>
</comment>
<dbReference type="GO" id="GO:0006352">
    <property type="term" value="P:DNA-templated transcription initiation"/>
    <property type="evidence" value="ECO:0007669"/>
    <property type="project" value="InterPro"/>
</dbReference>
<dbReference type="InterPro" id="IPR045222">
    <property type="entry name" value="Rpb4-like"/>
</dbReference>
<protein>
    <submittedName>
        <fullName evidence="6">DNA-directed RNA polymerase II subunit</fullName>
    </submittedName>
</protein>
<dbReference type="EMBL" id="QGMI01000118">
    <property type="protein sequence ID" value="TVY46955.1"/>
    <property type="molecule type" value="Genomic_DNA"/>
</dbReference>
<keyword evidence="7" id="KW-1185">Reference proteome</keyword>
<dbReference type="Pfam" id="PF03874">
    <property type="entry name" value="RNA_pol_Rpb4"/>
    <property type="match status" value="1"/>
</dbReference>
<evidence type="ECO:0000256" key="2">
    <source>
        <dbReference type="ARBA" id="ARBA00023242"/>
    </source>
</evidence>
<dbReference type="AlphaFoldDB" id="A0A8H8UGB8"/>
<dbReference type="SMART" id="SM00657">
    <property type="entry name" value="RPOL4c"/>
    <property type="match status" value="1"/>
</dbReference>
<name>A0A8H8UGB8_9HELO</name>
<dbReference type="GO" id="GO:0000428">
    <property type="term" value="C:DNA-directed RNA polymerase complex"/>
    <property type="evidence" value="ECO:0007669"/>
    <property type="project" value="UniProtKB-KW"/>
</dbReference>
<evidence type="ECO:0000313" key="7">
    <source>
        <dbReference type="Proteomes" id="UP000443090"/>
    </source>
</evidence>
<dbReference type="GO" id="GO:0005634">
    <property type="term" value="C:nucleus"/>
    <property type="evidence" value="ECO:0007669"/>
    <property type="project" value="UniProtKB-SubCell"/>
</dbReference>
<dbReference type="InterPro" id="IPR005574">
    <property type="entry name" value="Rpb4/RPC9"/>
</dbReference>
<evidence type="ECO:0000256" key="3">
    <source>
        <dbReference type="ARBA" id="ARBA00025724"/>
    </source>
</evidence>
<dbReference type="InterPro" id="IPR010997">
    <property type="entry name" value="HRDC-like_sf"/>
</dbReference>
<feature type="domain" description="RNA polymerase Rpb4/RPC9 core" evidence="5">
    <location>
        <begin position="90"/>
        <end position="202"/>
    </location>
</feature>
<proteinExistence type="inferred from homology"/>
<dbReference type="PANTHER" id="PTHR21297">
    <property type="entry name" value="DNA-DIRECTED RNA POLYMERASE II"/>
    <property type="match status" value="1"/>
</dbReference>
<keyword evidence="6" id="KW-0804">Transcription</keyword>
<comment type="caution">
    <text evidence="6">The sequence shown here is derived from an EMBL/GenBank/DDBJ whole genome shotgun (WGS) entry which is preliminary data.</text>
</comment>
<reference evidence="6 7" key="1">
    <citation type="submission" date="2018-05" db="EMBL/GenBank/DDBJ databases">
        <title>Genome sequencing and assembly of the regulated plant pathogen Lachnellula willkommii and related sister species for the development of diagnostic species identification markers.</title>
        <authorList>
            <person name="Giroux E."/>
            <person name="Bilodeau G."/>
        </authorList>
    </citation>
    <scope>NUCLEOTIDE SEQUENCE [LARGE SCALE GENOMIC DNA]</scope>
    <source>
        <strain evidence="6 7">CBS 160.35</strain>
    </source>
</reference>
<dbReference type="OrthoDB" id="2186918at2759"/>
<dbReference type="Proteomes" id="UP000443090">
    <property type="component" value="Unassembled WGS sequence"/>
</dbReference>
<gene>
    <name evidence="6" type="primary">rpb4</name>
    <name evidence="6" type="ORF">LOCC1_G003236</name>
</gene>
<feature type="region of interest" description="Disordered" evidence="4">
    <location>
        <begin position="1"/>
        <end position="24"/>
    </location>
</feature>
<organism evidence="6 7">
    <name type="scientific">Lachnellula occidentalis</name>
    <dbReference type="NCBI Taxonomy" id="215460"/>
    <lineage>
        <taxon>Eukaryota</taxon>
        <taxon>Fungi</taxon>
        <taxon>Dikarya</taxon>
        <taxon>Ascomycota</taxon>
        <taxon>Pezizomycotina</taxon>
        <taxon>Leotiomycetes</taxon>
        <taxon>Helotiales</taxon>
        <taxon>Lachnaceae</taxon>
        <taxon>Lachnellula</taxon>
    </lineage>
</organism>
<evidence type="ECO:0000256" key="4">
    <source>
        <dbReference type="SAM" id="MobiDB-lite"/>
    </source>
</evidence>
<keyword evidence="6" id="KW-0240">DNA-directed RNA polymerase</keyword>
<evidence type="ECO:0000259" key="5">
    <source>
        <dbReference type="SMART" id="SM00657"/>
    </source>
</evidence>